<reference evidence="1 2" key="1">
    <citation type="submission" date="2017-10" db="EMBL/GenBank/DDBJ databases">
        <title>Complete Genome Sequence of Faecalibacterium prausnitzii isolated from the gut of healthy adult Indian.</title>
        <authorList>
            <person name="Bag S."/>
            <person name="Ghosh T.S."/>
            <person name="Das B."/>
        </authorList>
    </citation>
    <scope>NUCLEOTIDE SEQUENCE [LARGE SCALE GENOMIC DNA]</scope>
    <source>
        <strain evidence="1 2">Indica</strain>
    </source>
</reference>
<dbReference type="AlphaFoldDB" id="A0A291T8T6"/>
<proteinExistence type="predicted"/>
<sequence>MKSSKKRSRAVVTVAACILAVCLVATLVLFSLVNSKVRALQKGATFELSYNITAQDSASTPALYNILKQVGATSGDVAGLYSPGQLQLYLYPSGGLARAETGGTDFFTDLYIDANDTYFDAGRLYRTLRDSIADSAPLVGAFLPEWSLPNYITQAQLAKILGVPNTQVAMQEMSGYTMTLSRQCIVHPDYAKKGYTYYQFPSEGEDAAVLVVGLPLKSLLFDDTIPVDVHVEIPAHGVNAALSGTLEAGVNSLSAPVSVISDSDIDSIVQLRERLEQFADLINTALKRVQ</sequence>
<gene>
    <name evidence="1" type="ORF">CRH10_03655</name>
</gene>
<dbReference type="RefSeq" id="WP_098922871.1">
    <property type="nucleotide sequence ID" value="NZ_CP023819.1"/>
</dbReference>
<evidence type="ECO:0000313" key="2">
    <source>
        <dbReference type="Proteomes" id="UP000223709"/>
    </source>
</evidence>
<dbReference type="EMBL" id="CP023819">
    <property type="protein sequence ID" value="ATL89470.1"/>
    <property type="molecule type" value="Genomic_DNA"/>
</dbReference>
<organism evidence="1 2">
    <name type="scientific">Faecalibacterium prausnitzii</name>
    <dbReference type="NCBI Taxonomy" id="853"/>
    <lineage>
        <taxon>Bacteria</taxon>
        <taxon>Bacillati</taxon>
        <taxon>Bacillota</taxon>
        <taxon>Clostridia</taxon>
        <taxon>Eubacteriales</taxon>
        <taxon>Oscillospiraceae</taxon>
        <taxon>Faecalibacterium</taxon>
    </lineage>
</organism>
<accession>A0A291T8T6</accession>
<name>A0A291T8T6_9FIRM</name>
<protein>
    <submittedName>
        <fullName evidence="1">Uncharacterized protein</fullName>
    </submittedName>
</protein>
<evidence type="ECO:0000313" key="1">
    <source>
        <dbReference type="EMBL" id="ATL89470.1"/>
    </source>
</evidence>
<dbReference type="Proteomes" id="UP000223709">
    <property type="component" value="Chromosome"/>
</dbReference>